<comment type="caution">
    <text evidence="1">The sequence shown here is derived from an EMBL/GenBank/DDBJ whole genome shotgun (WGS) entry which is preliminary data.</text>
</comment>
<dbReference type="RefSeq" id="WP_318798037.1">
    <property type="nucleotide sequence ID" value="NZ_JARUJP010000009.1"/>
</dbReference>
<protein>
    <submittedName>
        <fullName evidence="1">Uncharacterized protein</fullName>
    </submittedName>
</protein>
<sequence>MNTIRKVYIIKELAQEFINPPIVEKEGEIKVKGIYGDWRVFGNFDKETGHIIFDMFGKGKH</sequence>
<dbReference type="Proteomes" id="UP001281656">
    <property type="component" value="Unassembled WGS sequence"/>
</dbReference>
<keyword evidence="2" id="KW-1185">Reference proteome</keyword>
<dbReference type="EMBL" id="JARUJP010000009">
    <property type="protein sequence ID" value="MDW8801457.1"/>
    <property type="molecule type" value="Genomic_DNA"/>
</dbReference>
<name>A0ABU4JTH3_9CLOT</name>
<accession>A0ABU4JTH3</accession>
<gene>
    <name evidence="1" type="ORF">P8V03_09850</name>
</gene>
<proteinExistence type="predicted"/>
<evidence type="ECO:0000313" key="1">
    <source>
        <dbReference type="EMBL" id="MDW8801457.1"/>
    </source>
</evidence>
<reference evidence="1 2" key="1">
    <citation type="submission" date="2023-04" db="EMBL/GenBank/DDBJ databases">
        <title>Clostridium tannerae sp. nov., isolated from the fecal material of an alpaca.</title>
        <authorList>
            <person name="Miller S."/>
            <person name="Hendry M."/>
            <person name="King J."/>
            <person name="Sankaranarayanan K."/>
            <person name="Lawson P.A."/>
        </authorList>
    </citation>
    <scope>NUCLEOTIDE SEQUENCE [LARGE SCALE GENOMIC DNA]</scope>
    <source>
        <strain evidence="1 2">A1-XYC3</strain>
    </source>
</reference>
<organism evidence="1 2">
    <name type="scientific">Clostridium tanneri</name>
    <dbReference type="NCBI Taxonomy" id="3037988"/>
    <lineage>
        <taxon>Bacteria</taxon>
        <taxon>Bacillati</taxon>
        <taxon>Bacillota</taxon>
        <taxon>Clostridia</taxon>
        <taxon>Eubacteriales</taxon>
        <taxon>Clostridiaceae</taxon>
        <taxon>Clostridium</taxon>
    </lineage>
</organism>
<evidence type="ECO:0000313" key="2">
    <source>
        <dbReference type="Proteomes" id="UP001281656"/>
    </source>
</evidence>